<accession>A0A7J7J9M7</accession>
<dbReference type="PANTHER" id="PTHR10877">
    <property type="entry name" value="POLYCYSTIN FAMILY MEMBER"/>
    <property type="match status" value="1"/>
</dbReference>
<evidence type="ECO:0000256" key="7">
    <source>
        <dbReference type="PROSITE-ProRule" id="PRU00152"/>
    </source>
</evidence>
<protein>
    <recommendedName>
        <fullName evidence="10">PLAT domain-containing protein</fullName>
    </recommendedName>
</protein>
<organism evidence="11 12">
    <name type="scientific">Bugula neritina</name>
    <name type="common">Brown bryozoan</name>
    <name type="synonym">Sertularia neritina</name>
    <dbReference type="NCBI Taxonomy" id="10212"/>
    <lineage>
        <taxon>Eukaryota</taxon>
        <taxon>Metazoa</taxon>
        <taxon>Spiralia</taxon>
        <taxon>Lophotrochozoa</taxon>
        <taxon>Bryozoa</taxon>
        <taxon>Gymnolaemata</taxon>
        <taxon>Cheilostomatida</taxon>
        <taxon>Flustrina</taxon>
        <taxon>Buguloidea</taxon>
        <taxon>Bugulidae</taxon>
        <taxon>Bugula</taxon>
    </lineage>
</organism>
<evidence type="ECO:0000256" key="3">
    <source>
        <dbReference type="ARBA" id="ARBA00022692"/>
    </source>
</evidence>
<feature type="transmembrane region" description="Helical" evidence="9">
    <location>
        <begin position="1117"/>
        <end position="1135"/>
    </location>
</feature>
<feature type="transmembrane region" description="Helical" evidence="9">
    <location>
        <begin position="1218"/>
        <end position="1239"/>
    </location>
</feature>
<proteinExistence type="inferred from homology"/>
<feature type="transmembrane region" description="Helical" evidence="9">
    <location>
        <begin position="692"/>
        <end position="711"/>
    </location>
</feature>
<feature type="compositionally biased region" description="Polar residues" evidence="8">
    <location>
        <begin position="810"/>
        <end position="834"/>
    </location>
</feature>
<keyword evidence="12" id="KW-1185">Reference proteome</keyword>
<comment type="caution">
    <text evidence="7">Lacks conserved residue(s) required for the propagation of feature annotation.</text>
</comment>
<feature type="compositionally biased region" description="Low complexity" evidence="8">
    <location>
        <begin position="89"/>
        <end position="125"/>
    </location>
</feature>
<feature type="transmembrane region" description="Helical" evidence="9">
    <location>
        <begin position="1156"/>
        <end position="1182"/>
    </location>
</feature>
<dbReference type="GO" id="GO:0050982">
    <property type="term" value="P:detection of mechanical stimulus"/>
    <property type="evidence" value="ECO:0007669"/>
    <property type="project" value="TreeGrafter"/>
</dbReference>
<comment type="caution">
    <text evidence="11">The sequence shown here is derived from an EMBL/GenBank/DDBJ whole genome shotgun (WGS) entry which is preliminary data.</text>
</comment>
<reference evidence="11" key="1">
    <citation type="submission" date="2020-06" db="EMBL/GenBank/DDBJ databases">
        <title>Draft genome of Bugula neritina, a colonial animal packing powerful symbionts and potential medicines.</title>
        <authorList>
            <person name="Rayko M."/>
        </authorList>
    </citation>
    <scope>NUCLEOTIDE SEQUENCE [LARGE SCALE GENOMIC DNA]</scope>
    <source>
        <strain evidence="11">Kwan_BN1</strain>
    </source>
</reference>
<evidence type="ECO:0000313" key="11">
    <source>
        <dbReference type="EMBL" id="KAF6022346.1"/>
    </source>
</evidence>
<dbReference type="GO" id="GO:0005262">
    <property type="term" value="F:calcium channel activity"/>
    <property type="evidence" value="ECO:0007669"/>
    <property type="project" value="TreeGrafter"/>
</dbReference>
<feature type="transmembrane region" description="Helical" evidence="9">
    <location>
        <begin position="543"/>
        <end position="562"/>
    </location>
</feature>
<keyword evidence="3 9" id="KW-0812">Transmembrane</keyword>
<evidence type="ECO:0000259" key="10">
    <source>
        <dbReference type="PROSITE" id="PS50095"/>
    </source>
</evidence>
<keyword evidence="6 9" id="KW-0472">Membrane</keyword>
<sequence length="1400" mass="155023">MTTYNCTTQVVNGSTVYDCISHAKIVNCTSKVDECDETANNCSAAISDDAANVTCTSIPSCGVAEEKTVYVSSTTASSTTANITTTANTSTTATTTTPTNTSTTATTTTPTTTSTPTTANADTTTVSDQSCNDNVVSGYYCIDEMNYDTADDTDICNLKAPQANASASELVKSVGSAIDSAVSLDAGVMQGYTAALAQTITDSEPSEMSGAVETLDKIFSKAGGGIDKGQMTKVAKTAVGLIESALVTATAAPANGTNSNSTAEAEELLEKTLGVLDTMGTAVAGALSNTDPAVTLVTDNFGMAVAVKDAANSNGDVMDAGFSSVTLEDNSGITGDISLQAASKANVTIPRETKEVGADGALSHFNVTDVYSYMKVFVSIPGEENSYTVRCAMSVEPTDTEFDIELHITEDLNVTYNNLSATISYSNTTDDLSIFINGRVTGTGIFYIHLSANQVEGSRKKRATGSGSSSGAAVYAPRVWNETIKAWVPSDEVEIDPSSSGEEVVFKSNFMGSMTSDLFIPPNTIDFDEVFDDLGAKTAENPYVLILVCLIAGLYFILLIPIRRLDVRDYKRNFQPNSVTNLVVTAKEDIGSVTHIHLWTRARDDRDSLYIEWISVVDTELQRTYTFLCNDWLSPVQTLCYGHEIFSKDMEEGKDFVSLVKDNTKSKMFDDHLWLSVARRPQKSNFSRVQRWSMCLSTLYLTMVVNAMWFPTSDEAREDTGASVQLGPINLSWRTFFVAIMGAVIILPPNMLIMLFFRRSREYIPPKRRAKVTQERTAIPPLPITEMSNSKKNILYPKVDERLTPPRVASVQSLDQTENDSNTNSSGKEMKSSTDINLMPTFSNIDAPRIDSSKLEKMPVHVKYELSTADGQPPENMHAELYDSKQKLKRIREPPITPQKIEKADPVVVYTEAKLHKRLLEKLKNVGIQILYLVDCDEEEMAAAARALKVYTCKSKEETGNWNARWNGTYQEGVTHPPYIHDVIKGAKFPGLLDKYDASGYTITMIQSNWEIILPQLKSEIWIDKQTRAIFIEFVINNVNVNLFTQVKILLETPVTGGVFASSKVDSFRPYPYVDTFDFVFLVIQIIWYLVLSYIVFSEVKDDYVNFDPVMKWNDFYSMFLAAVLFIAIMQLLKPMDFSQQLTALKMSLSVTGPTLAWYVAILMGFLLLYSHAMVVAFGSQFGAFNDFFRAFYYLFGMLLGILKYTDLIEIDTVVLRILFGFFMVAGNFILLNLFVSVINDGLAFVQQNPEEAEFDAAMASYLTNKVQHWWKSLRGVTDGSKKDLAKVRRGGPWNRELELYYDLLEDHQVTPIEDQEALKHQANVDNRADKVVEYFDLISTSKLTEGEKRSMTVCKQHDRNEHTVRAAIKTIIWDMILSNEKMKGYLDKSPRRVASIPPV</sequence>
<dbReference type="Gene3D" id="2.60.60.20">
    <property type="entry name" value="PLAT/LH2 domain"/>
    <property type="match status" value="1"/>
</dbReference>
<feature type="transmembrane region" description="Helical" evidence="9">
    <location>
        <begin position="1188"/>
        <end position="1206"/>
    </location>
</feature>
<evidence type="ECO:0000256" key="2">
    <source>
        <dbReference type="ARBA" id="ARBA00007200"/>
    </source>
</evidence>
<feature type="domain" description="PLAT" evidence="10">
    <location>
        <begin position="514"/>
        <end position="647"/>
    </location>
</feature>
<dbReference type="InterPro" id="IPR001024">
    <property type="entry name" value="PLAT/LH2_dom"/>
</dbReference>
<dbReference type="Pfam" id="PF01477">
    <property type="entry name" value="PLAT"/>
    <property type="match status" value="1"/>
</dbReference>
<feature type="region of interest" description="Disordered" evidence="8">
    <location>
        <begin position="89"/>
        <end position="126"/>
    </location>
</feature>
<evidence type="ECO:0000313" key="12">
    <source>
        <dbReference type="Proteomes" id="UP000593567"/>
    </source>
</evidence>
<dbReference type="Pfam" id="PF20519">
    <property type="entry name" value="Polycystin_dom"/>
    <property type="match status" value="1"/>
</dbReference>
<feature type="transmembrane region" description="Helical" evidence="9">
    <location>
        <begin position="731"/>
        <end position="757"/>
    </location>
</feature>
<dbReference type="InterPro" id="IPR013122">
    <property type="entry name" value="PKD1_2_channel"/>
</dbReference>
<evidence type="ECO:0000256" key="5">
    <source>
        <dbReference type="ARBA" id="ARBA00022989"/>
    </source>
</evidence>
<feature type="transmembrane region" description="Helical" evidence="9">
    <location>
        <begin position="1079"/>
        <end position="1097"/>
    </location>
</feature>
<evidence type="ECO:0000256" key="9">
    <source>
        <dbReference type="SAM" id="Phobius"/>
    </source>
</evidence>
<feature type="region of interest" description="Disordered" evidence="8">
    <location>
        <begin position="806"/>
        <end position="834"/>
    </location>
</feature>
<evidence type="ECO:0000256" key="8">
    <source>
        <dbReference type="SAM" id="MobiDB-lite"/>
    </source>
</evidence>
<dbReference type="Proteomes" id="UP000593567">
    <property type="component" value="Unassembled WGS sequence"/>
</dbReference>
<name>A0A7J7J9M7_BUGNE</name>
<dbReference type="GO" id="GO:0016020">
    <property type="term" value="C:membrane"/>
    <property type="evidence" value="ECO:0007669"/>
    <property type="project" value="UniProtKB-SubCell"/>
</dbReference>
<keyword evidence="4" id="KW-0732">Signal</keyword>
<gene>
    <name evidence="11" type="ORF">EB796_019348</name>
</gene>
<dbReference type="OrthoDB" id="6119411at2759"/>
<keyword evidence="5 9" id="KW-1133">Transmembrane helix</keyword>
<dbReference type="InterPro" id="IPR051223">
    <property type="entry name" value="Polycystin"/>
</dbReference>
<dbReference type="InterPro" id="IPR036392">
    <property type="entry name" value="PLAT/LH2_dom_sf"/>
</dbReference>
<comment type="similarity">
    <text evidence="2">Belongs to the polycystin family.</text>
</comment>
<dbReference type="SUPFAM" id="SSF49723">
    <property type="entry name" value="Lipase/lipooxygenase domain (PLAT/LH2 domain)"/>
    <property type="match status" value="1"/>
</dbReference>
<dbReference type="EMBL" id="VXIV02002863">
    <property type="protein sequence ID" value="KAF6022346.1"/>
    <property type="molecule type" value="Genomic_DNA"/>
</dbReference>
<dbReference type="PROSITE" id="PS50095">
    <property type="entry name" value="PLAT"/>
    <property type="match status" value="1"/>
</dbReference>
<dbReference type="Gene3D" id="1.10.287.70">
    <property type="match status" value="1"/>
</dbReference>
<evidence type="ECO:0000256" key="1">
    <source>
        <dbReference type="ARBA" id="ARBA00004141"/>
    </source>
</evidence>
<evidence type="ECO:0000256" key="6">
    <source>
        <dbReference type="ARBA" id="ARBA00023136"/>
    </source>
</evidence>
<dbReference type="PANTHER" id="PTHR10877:SF194">
    <property type="entry name" value="LOCATION OF VULVA DEFECTIVE 1"/>
    <property type="match status" value="1"/>
</dbReference>
<evidence type="ECO:0000256" key="4">
    <source>
        <dbReference type="ARBA" id="ARBA00022729"/>
    </source>
</evidence>
<dbReference type="Pfam" id="PF08016">
    <property type="entry name" value="PKD_channel"/>
    <property type="match status" value="1"/>
</dbReference>
<dbReference type="InterPro" id="IPR046791">
    <property type="entry name" value="Polycystin_dom"/>
</dbReference>
<comment type="subcellular location">
    <subcellularLocation>
        <location evidence="1">Membrane</location>
        <topology evidence="1">Multi-pass membrane protein</topology>
    </subcellularLocation>
</comment>